<dbReference type="PANTHER" id="PTHR24221:SF590">
    <property type="entry name" value="COMPONENT LINKED WITH THE ASSEMBLY OF CYTOCHROME' TRANSPORT TRANSMEMBRANE ATP-BINDING PROTEIN ABC TRANSPORTER CYDD-RELATED"/>
    <property type="match status" value="1"/>
</dbReference>
<feature type="transmembrane region" description="Helical" evidence="8">
    <location>
        <begin position="64"/>
        <end position="86"/>
    </location>
</feature>
<dbReference type="CDD" id="cd18584">
    <property type="entry name" value="ABC_6TM_AarD_CydD"/>
    <property type="match status" value="1"/>
</dbReference>
<keyword evidence="3" id="KW-0547">Nucleotide-binding</keyword>
<dbReference type="PROSITE" id="PS50929">
    <property type="entry name" value="ABC_TM1F"/>
    <property type="match status" value="1"/>
</dbReference>
<comment type="caution">
    <text evidence="11">The sequence shown here is derived from an EMBL/GenBank/DDBJ whole genome shotgun (WGS) entry which is preliminary data.</text>
</comment>
<evidence type="ECO:0000256" key="6">
    <source>
        <dbReference type="ARBA" id="ARBA00023136"/>
    </source>
</evidence>
<dbReference type="SUPFAM" id="SSF52540">
    <property type="entry name" value="P-loop containing nucleoside triphosphate hydrolases"/>
    <property type="match status" value="1"/>
</dbReference>
<accession>A0ABY1VKF0</accession>
<feature type="compositionally biased region" description="Low complexity" evidence="7">
    <location>
        <begin position="611"/>
        <end position="622"/>
    </location>
</feature>
<feature type="transmembrane region" description="Helical" evidence="8">
    <location>
        <begin position="251"/>
        <end position="272"/>
    </location>
</feature>
<feature type="domain" description="ABC transporter" evidence="9">
    <location>
        <begin position="346"/>
        <end position="619"/>
    </location>
</feature>
<sequence>MGHKPQSPILGIVKPLDPRLMRYARAARHYIILTAITGTLTAALVVAQAVLISRSISPVIDGKASWSDITPLVAGLALVFCLRLVVLHVQESRAHRAATATITDLRAQVLRHAVALGPRWQAQNSVDTATLLTRGLEDLEPYFTRYLPQLLLAATVTPATVAVMLTQDWPSTIAVVLTIPLIPIFMIMLGRMTAKHSAERLKTMEQLGGQVLDLLAGLPTLKALGREHGPGKRVRALGEAYTATTMSTLRIAFLSGAVLEFITTLSVAIIAVETGFRLLYGYMDLGTALLVIMIAPEVYQPLRQVGFHFHASANGVAAAEAVFKVLDTPRPERGAQPAPDLSRTAISIEHLSVAARGAWAPADLSAIIQPGTLVALTGASGAGKTTTAQVLLSLLPAGSGTIRLLPCPQSETAPGTAGNVESLELAQVDPVSWWGQITWVPQRPAIVPGTVLANVLETASTTGDVVASPYAAKSAAGMAEPASTAATAELLEAARNTGFDEVVEQLPAGWNTRLGQGGQGLSVGQRQRLALTRALLARTPLVVLDEPTAHLDAASEAHVVQAVRTLRQAGRTVVVIAHRAALVAIADQVIQVSSQPDPSLTATSLGLAAADADSAEANSQDSNFPAASSKAKVVTTA</sequence>
<evidence type="ECO:0000313" key="12">
    <source>
        <dbReference type="Proteomes" id="UP000250006"/>
    </source>
</evidence>
<dbReference type="SUPFAM" id="SSF90123">
    <property type="entry name" value="ABC transporter transmembrane region"/>
    <property type="match status" value="1"/>
</dbReference>
<keyword evidence="6 8" id="KW-0472">Membrane</keyword>
<dbReference type="NCBIfam" id="TIGR02857">
    <property type="entry name" value="CydD"/>
    <property type="match status" value="1"/>
</dbReference>
<evidence type="ECO:0000256" key="5">
    <source>
        <dbReference type="ARBA" id="ARBA00022989"/>
    </source>
</evidence>
<feature type="transmembrane region" description="Helical" evidence="8">
    <location>
        <begin position="146"/>
        <end position="165"/>
    </location>
</feature>
<dbReference type="Pfam" id="PF00005">
    <property type="entry name" value="ABC_tran"/>
    <property type="match status" value="1"/>
</dbReference>
<dbReference type="EMBL" id="UAPQ01000001">
    <property type="protein sequence ID" value="SPT52579.1"/>
    <property type="molecule type" value="Genomic_DNA"/>
</dbReference>
<feature type="transmembrane region" description="Helical" evidence="8">
    <location>
        <begin position="171"/>
        <end position="190"/>
    </location>
</feature>
<dbReference type="CDD" id="cd03228">
    <property type="entry name" value="ABCC_MRP_Like"/>
    <property type="match status" value="1"/>
</dbReference>
<dbReference type="SMART" id="SM00382">
    <property type="entry name" value="AAA"/>
    <property type="match status" value="1"/>
</dbReference>
<evidence type="ECO:0000313" key="11">
    <source>
        <dbReference type="EMBL" id="SPT52579.1"/>
    </source>
</evidence>
<dbReference type="GO" id="GO:0005524">
    <property type="term" value="F:ATP binding"/>
    <property type="evidence" value="ECO:0007669"/>
    <property type="project" value="UniProtKB-KW"/>
</dbReference>
<protein>
    <submittedName>
        <fullName evidence="11">ATP-binding/permease protein CydD</fullName>
    </submittedName>
</protein>
<name>A0ABY1VKF0_9ACTO</name>
<feature type="domain" description="ABC transmembrane type-1" evidence="10">
    <location>
        <begin position="32"/>
        <end position="314"/>
    </location>
</feature>
<dbReference type="Proteomes" id="UP000250006">
    <property type="component" value="Unassembled WGS sequence"/>
</dbReference>
<evidence type="ECO:0000256" key="7">
    <source>
        <dbReference type="SAM" id="MobiDB-lite"/>
    </source>
</evidence>
<dbReference type="InterPro" id="IPR036640">
    <property type="entry name" value="ABC1_TM_sf"/>
</dbReference>
<dbReference type="Gene3D" id="3.40.50.300">
    <property type="entry name" value="P-loop containing nucleotide triphosphate hydrolases"/>
    <property type="match status" value="1"/>
</dbReference>
<evidence type="ECO:0000259" key="10">
    <source>
        <dbReference type="PROSITE" id="PS50929"/>
    </source>
</evidence>
<dbReference type="Gene3D" id="1.20.1560.10">
    <property type="entry name" value="ABC transporter type 1, transmembrane domain"/>
    <property type="match status" value="1"/>
</dbReference>
<evidence type="ECO:0000256" key="4">
    <source>
        <dbReference type="ARBA" id="ARBA00022840"/>
    </source>
</evidence>
<organism evidence="11 12">
    <name type="scientific">Actinomyces bovis</name>
    <dbReference type="NCBI Taxonomy" id="1658"/>
    <lineage>
        <taxon>Bacteria</taxon>
        <taxon>Bacillati</taxon>
        <taxon>Actinomycetota</taxon>
        <taxon>Actinomycetes</taxon>
        <taxon>Actinomycetales</taxon>
        <taxon>Actinomycetaceae</taxon>
        <taxon>Actinomyces</taxon>
    </lineage>
</organism>
<dbReference type="InterPro" id="IPR027417">
    <property type="entry name" value="P-loop_NTPase"/>
</dbReference>
<keyword evidence="5 8" id="KW-1133">Transmembrane helix</keyword>
<evidence type="ECO:0000259" key="9">
    <source>
        <dbReference type="PROSITE" id="PS50893"/>
    </source>
</evidence>
<dbReference type="Pfam" id="PF00664">
    <property type="entry name" value="ABC_membrane"/>
    <property type="match status" value="1"/>
</dbReference>
<keyword evidence="12" id="KW-1185">Reference proteome</keyword>
<dbReference type="PANTHER" id="PTHR24221">
    <property type="entry name" value="ATP-BINDING CASSETTE SUB-FAMILY B"/>
    <property type="match status" value="1"/>
</dbReference>
<dbReference type="InterPro" id="IPR014216">
    <property type="entry name" value="ABC_transptr_CydD"/>
</dbReference>
<dbReference type="InterPro" id="IPR003593">
    <property type="entry name" value="AAA+_ATPase"/>
</dbReference>
<dbReference type="InterPro" id="IPR011527">
    <property type="entry name" value="ABC1_TM_dom"/>
</dbReference>
<evidence type="ECO:0000256" key="8">
    <source>
        <dbReference type="SAM" id="Phobius"/>
    </source>
</evidence>
<evidence type="ECO:0000256" key="2">
    <source>
        <dbReference type="ARBA" id="ARBA00022692"/>
    </source>
</evidence>
<keyword evidence="4 11" id="KW-0067">ATP-binding</keyword>
<comment type="subcellular location">
    <subcellularLocation>
        <location evidence="1">Cell membrane</location>
        <topology evidence="1">Multi-pass membrane protein</topology>
    </subcellularLocation>
</comment>
<proteinExistence type="predicted"/>
<feature type="transmembrane region" description="Helical" evidence="8">
    <location>
        <begin position="30"/>
        <end position="52"/>
    </location>
</feature>
<gene>
    <name evidence="11" type="primary">cydD</name>
    <name evidence="11" type="ORF">NCTC11535_00230</name>
</gene>
<dbReference type="InterPro" id="IPR039421">
    <property type="entry name" value="Type_1_exporter"/>
</dbReference>
<reference evidence="11 12" key="1">
    <citation type="submission" date="2018-06" db="EMBL/GenBank/DDBJ databases">
        <authorList>
            <consortium name="Pathogen Informatics"/>
            <person name="Doyle S."/>
        </authorList>
    </citation>
    <scope>NUCLEOTIDE SEQUENCE [LARGE SCALE GENOMIC DNA]</scope>
    <source>
        <strain evidence="11 12">NCTC11535</strain>
    </source>
</reference>
<dbReference type="PROSITE" id="PS50893">
    <property type="entry name" value="ABC_TRANSPORTER_2"/>
    <property type="match status" value="1"/>
</dbReference>
<evidence type="ECO:0000256" key="3">
    <source>
        <dbReference type="ARBA" id="ARBA00022741"/>
    </source>
</evidence>
<dbReference type="InterPro" id="IPR003439">
    <property type="entry name" value="ABC_transporter-like_ATP-bd"/>
</dbReference>
<evidence type="ECO:0000256" key="1">
    <source>
        <dbReference type="ARBA" id="ARBA00004651"/>
    </source>
</evidence>
<feature type="region of interest" description="Disordered" evidence="7">
    <location>
        <begin position="611"/>
        <end position="637"/>
    </location>
</feature>
<keyword evidence="2 8" id="KW-0812">Transmembrane</keyword>